<gene>
    <name evidence="2" type="ORF">ABJ384_15610</name>
</gene>
<keyword evidence="2" id="KW-0614">Plasmid</keyword>
<protein>
    <submittedName>
        <fullName evidence="2">Uncharacterized protein</fullName>
    </submittedName>
</protein>
<sequence length="76" mass="8967">MKWIYLFCVFLVVVYSSTIGEALELFFSHPFRYFLALILGGIFYAWMAFKKQGEELSHFFKMLFWGINTLFLSFGG</sequence>
<name>A0AAU7T1X3_9GAMM</name>
<keyword evidence="1" id="KW-0812">Transmembrane</keyword>
<proteinExistence type="predicted"/>
<evidence type="ECO:0000313" key="2">
    <source>
        <dbReference type="EMBL" id="XBU17306.1"/>
    </source>
</evidence>
<accession>A0AAU7T1X3</accession>
<organism evidence="2">
    <name type="scientific">Acinetobacter sp. A1-4-2</name>
    <dbReference type="NCBI Taxonomy" id="3156489"/>
    <lineage>
        <taxon>Bacteria</taxon>
        <taxon>Pseudomonadati</taxon>
        <taxon>Pseudomonadota</taxon>
        <taxon>Gammaproteobacteria</taxon>
        <taxon>Moraxellales</taxon>
        <taxon>Moraxellaceae</taxon>
        <taxon>Acinetobacter</taxon>
    </lineage>
</organism>
<dbReference type="EMBL" id="CP157983">
    <property type="protein sequence ID" value="XBU17306.1"/>
    <property type="molecule type" value="Genomic_DNA"/>
</dbReference>
<dbReference type="RefSeq" id="WP_349929914.1">
    <property type="nucleotide sequence ID" value="NZ_CP157983.1"/>
</dbReference>
<dbReference type="AlphaFoldDB" id="A0AAU7T1X3"/>
<keyword evidence="1" id="KW-0472">Membrane</keyword>
<feature type="transmembrane region" description="Helical" evidence="1">
    <location>
        <begin position="32"/>
        <end position="49"/>
    </location>
</feature>
<feature type="transmembrane region" description="Helical" evidence="1">
    <location>
        <begin position="56"/>
        <end position="74"/>
    </location>
</feature>
<geneLocation type="plasmid" evidence="2">
    <name>unnamed2</name>
</geneLocation>
<reference evidence="2" key="1">
    <citation type="submission" date="2024-06" db="EMBL/GenBank/DDBJ databases">
        <authorList>
            <person name="Song Z."/>
        </authorList>
    </citation>
    <scope>NUCLEOTIDE SEQUENCE</scope>
    <source>
        <strain evidence="2">A1-4-2</strain>
        <plasmid evidence="2">unnamed2</plasmid>
    </source>
</reference>
<keyword evidence="1" id="KW-1133">Transmembrane helix</keyword>
<evidence type="ECO:0000256" key="1">
    <source>
        <dbReference type="SAM" id="Phobius"/>
    </source>
</evidence>